<dbReference type="CDD" id="cd00130">
    <property type="entry name" value="PAS"/>
    <property type="match status" value="1"/>
</dbReference>
<dbReference type="PRINTS" id="PR00344">
    <property type="entry name" value="BCTRLSENSOR"/>
</dbReference>
<dbReference type="InterPro" id="IPR005467">
    <property type="entry name" value="His_kinase_dom"/>
</dbReference>
<keyword evidence="6" id="KW-0418">Kinase</keyword>
<dbReference type="AlphaFoldDB" id="A0A2N3G768"/>
<keyword evidence="7" id="KW-0902">Two-component regulatory system</keyword>
<comment type="caution">
    <text evidence="11">The sequence shown here is derived from an EMBL/GenBank/DDBJ whole genome shotgun (WGS) entry which is preliminary data.</text>
</comment>
<sequence length="444" mass="49573">MGGTPRRRWFRIQVRNQMSGKRTMDSSSGLRAPIVVDAPDIALQRATAELARRETHFRSLIEKSSDIITVMRSDGAIIYESSSVERFLGYTAEEMLGKNALEFLHPDDLPRALRLIESVLDNPGSMVVFDYKFRHKEGPWRYFESVCRNMLSDPAVAGIVINSRDITRRKLTEMELGRHREHLEQLVQERTAELASANLRLTEEIVERKRAETELKERAEQLSNFLAIAGHELRHPISVVKGYATMLHNRTDRIEPGMLAEILDALDISADRLTDYVKELVKASLVEQGKLSFEKRDIELAPLIDEAIRDLKAIGCGNDVSVKVARGAGRTHADPSKLKQLIDTLLNNAIKFSPDGSPVHIEARKDGDVTAVSVMDRGIGVPGDMRDAIFDRFFQVEDVRHHSSAGLGLGLYLARAIVTAHNGTIKCEARPGGGSIFTFTITPD</sequence>
<dbReference type="GO" id="GO:0005886">
    <property type="term" value="C:plasma membrane"/>
    <property type="evidence" value="ECO:0007669"/>
    <property type="project" value="UniProtKB-SubCell"/>
</dbReference>
<gene>
    <name evidence="11" type="ORF">CVT63_02115</name>
</gene>
<evidence type="ECO:0000256" key="4">
    <source>
        <dbReference type="ARBA" id="ARBA00022553"/>
    </source>
</evidence>
<evidence type="ECO:0000256" key="3">
    <source>
        <dbReference type="ARBA" id="ARBA00012438"/>
    </source>
</evidence>
<dbReference type="Gene3D" id="3.30.565.10">
    <property type="entry name" value="Histidine kinase-like ATPase, C-terminal domain"/>
    <property type="match status" value="1"/>
</dbReference>
<dbReference type="Gene3D" id="1.10.287.130">
    <property type="match status" value="1"/>
</dbReference>
<dbReference type="InterPro" id="IPR036097">
    <property type="entry name" value="HisK_dim/P_sf"/>
</dbReference>
<dbReference type="SMART" id="SM00388">
    <property type="entry name" value="HisKA"/>
    <property type="match status" value="1"/>
</dbReference>
<dbReference type="InterPro" id="IPR013655">
    <property type="entry name" value="PAS_fold_3"/>
</dbReference>
<dbReference type="InterPro" id="IPR000014">
    <property type="entry name" value="PAS"/>
</dbReference>
<dbReference type="PANTHER" id="PTHR43711">
    <property type="entry name" value="TWO-COMPONENT HISTIDINE KINASE"/>
    <property type="match status" value="1"/>
</dbReference>
<dbReference type="InterPro" id="IPR035965">
    <property type="entry name" value="PAS-like_dom_sf"/>
</dbReference>
<reference evidence="11 12" key="1">
    <citation type="journal article" date="2017" name="ISME J.">
        <title>Potential for microbial H2 and metal transformations associated with novel bacteria and archaea in deep terrestrial subsurface sediments.</title>
        <authorList>
            <person name="Hernsdorf A.W."/>
            <person name="Amano Y."/>
            <person name="Miyakawa K."/>
            <person name="Ise K."/>
            <person name="Suzuki Y."/>
            <person name="Anantharaman K."/>
            <person name="Probst A."/>
            <person name="Burstein D."/>
            <person name="Thomas B.C."/>
            <person name="Banfield J.F."/>
        </authorList>
    </citation>
    <scope>NUCLEOTIDE SEQUENCE [LARGE SCALE GENOMIC DNA]</scope>
    <source>
        <strain evidence="11">HGW-Actinobacteria-3</strain>
    </source>
</reference>
<keyword evidence="4" id="KW-0597">Phosphoprotein</keyword>
<dbReference type="SMART" id="SM00387">
    <property type="entry name" value="HATPase_c"/>
    <property type="match status" value="1"/>
</dbReference>
<dbReference type="InterPro" id="IPR036890">
    <property type="entry name" value="HATPase_C_sf"/>
</dbReference>
<evidence type="ECO:0000256" key="5">
    <source>
        <dbReference type="ARBA" id="ARBA00022679"/>
    </source>
</evidence>
<dbReference type="Pfam" id="PF00512">
    <property type="entry name" value="HisKA"/>
    <property type="match status" value="1"/>
</dbReference>
<dbReference type="Proteomes" id="UP000233654">
    <property type="component" value="Unassembled WGS sequence"/>
</dbReference>
<accession>A0A2N3G768</accession>
<dbReference type="SUPFAM" id="SSF55785">
    <property type="entry name" value="PYP-like sensor domain (PAS domain)"/>
    <property type="match status" value="1"/>
</dbReference>
<comment type="catalytic activity">
    <reaction evidence="1">
        <text>ATP + protein L-histidine = ADP + protein N-phospho-L-histidine.</text>
        <dbReference type="EC" id="2.7.13.3"/>
    </reaction>
</comment>
<evidence type="ECO:0000313" key="12">
    <source>
        <dbReference type="Proteomes" id="UP000233654"/>
    </source>
</evidence>
<dbReference type="InterPro" id="IPR003594">
    <property type="entry name" value="HATPase_dom"/>
</dbReference>
<dbReference type="Pfam" id="PF08447">
    <property type="entry name" value="PAS_3"/>
    <property type="match status" value="1"/>
</dbReference>
<proteinExistence type="predicted"/>
<dbReference type="InterPro" id="IPR003661">
    <property type="entry name" value="HisK_dim/P_dom"/>
</dbReference>
<dbReference type="CDD" id="cd00082">
    <property type="entry name" value="HisKA"/>
    <property type="match status" value="1"/>
</dbReference>
<dbReference type="InterPro" id="IPR050736">
    <property type="entry name" value="Sensor_HK_Regulatory"/>
</dbReference>
<protein>
    <recommendedName>
        <fullName evidence="3">histidine kinase</fullName>
        <ecNumber evidence="3">2.7.13.3</ecNumber>
    </recommendedName>
</protein>
<dbReference type="NCBIfam" id="TIGR00229">
    <property type="entry name" value="sensory_box"/>
    <property type="match status" value="1"/>
</dbReference>
<dbReference type="Gene3D" id="3.30.450.20">
    <property type="entry name" value="PAS domain"/>
    <property type="match status" value="1"/>
</dbReference>
<dbReference type="EC" id="2.7.13.3" evidence="3"/>
<keyword evidence="8" id="KW-0175">Coiled coil</keyword>
<evidence type="ECO:0000256" key="1">
    <source>
        <dbReference type="ARBA" id="ARBA00000085"/>
    </source>
</evidence>
<dbReference type="Pfam" id="PF02518">
    <property type="entry name" value="HATPase_c"/>
    <property type="match status" value="1"/>
</dbReference>
<dbReference type="GO" id="GO:0000155">
    <property type="term" value="F:phosphorelay sensor kinase activity"/>
    <property type="evidence" value="ECO:0007669"/>
    <property type="project" value="InterPro"/>
</dbReference>
<name>A0A2N3G768_9ACTN</name>
<dbReference type="EMBL" id="PHEX01000012">
    <property type="protein sequence ID" value="PKQ28549.1"/>
    <property type="molecule type" value="Genomic_DNA"/>
</dbReference>
<dbReference type="SUPFAM" id="SSF55874">
    <property type="entry name" value="ATPase domain of HSP90 chaperone/DNA topoisomerase II/histidine kinase"/>
    <property type="match status" value="1"/>
</dbReference>
<dbReference type="SMART" id="SM00091">
    <property type="entry name" value="PAS"/>
    <property type="match status" value="1"/>
</dbReference>
<dbReference type="PROSITE" id="PS50109">
    <property type="entry name" value="HIS_KIN"/>
    <property type="match status" value="1"/>
</dbReference>
<dbReference type="PANTHER" id="PTHR43711:SF1">
    <property type="entry name" value="HISTIDINE KINASE 1"/>
    <property type="match status" value="1"/>
</dbReference>
<evidence type="ECO:0000259" key="9">
    <source>
        <dbReference type="PROSITE" id="PS50109"/>
    </source>
</evidence>
<evidence type="ECO:0000256" key="7">
    <source>
        <dbReference type="ARBA" id="ARBA00023012"/>
    </source>
</evidence>
<dbReference type="FunFam" id="3.30.565.10:FF:000006">
    <property type="entry name" value="Sensor histidine kinase WalK"/>
    <property type="match status" value="1"/>
</dbReference>
<dbReference type="InterPro" id="IPR004358">
    <property type="entry name" value="Sig_transdc_His_kin-like_C"/>
</dbReference>
<organism evidence="11 12">
    <name type="scientific">Candidatus Anoxymicrobium japonicum</name>
    <dbReference type="NCBI Taxonomy" id="2013648"/>
    <lineage>
        <taxon>Bacteria</taxon>
        <taxon>Bacillati</taxon>
        <taxon>Actinomycetota</taxon>
        <taxon>Candidatus Geothermincolia</taxon>
        <taxon>Candidatus Geothermincolales</taxon>
        <taxon>Candidatus Anoxymicrobiaceae</taxon>
        <taxon>Candidatus Anoxymicrobium</taxon>
    </lineage>
</organism>
<dbReference type="SUPFAM" id="SSF47384">
    <property type="entry name" value="Homodimeric domain of signal transducing histidine kinase"/>
    <property type="match status" value="1"/>
</dbReference>
<evidence type="ECO:0000256" key="8">
    <source>
        <dbReference type="SAM" id="Coils"/>
    </source>
</evidence>
<evidence type="ECO:0000259" key="10">
    <source>
        <dbReference type="PROSITE" id="PS50112"/>
    </source>
</evidence>
<evidence type="ECO:0000256" key="2">
    <source>
        <dbReference type="ARBA" id="ARBA00004236"/>
    </source>
</evidence>
<feature type="coiled-coil region" evidence="8">
    <location>
        <begin position="180"/>
        <end position="214"/>
    </location>
</feature>
<evidence type="ECO:0000313" key="11">
    <source>
        <dbReference type="EMBL" id="PKQ28549.1"/>
    </source>
</evidence>
<keyword evidence="5" id="KW-0808">Transferase</keyword>
<dbReference type="PROSITE" id="PS50112">
    <property type="entry name" value="PAS"/>
    <property type="match status" value="1"/>
</dbReference>
<feature type="domain" description="Histidine kinase" evidence="9">
    <location>
        <begin position="228"/>
        <end position="444"/>
    </location>
</feature>
<feature type="domain" description="PAS" evidence="10">
    <location>
        <begin position="53"/>
        <end position="123"/>
    </location>
</feature>
<evidence type="ECO:0000256" key="6">
    <source>
        <dbReference type="ARBA" id="ARBA00022777"/>
    </source>
</evidence>
<comment type="subcellular location">
    <subcellularLocation>
        <location evidence="2">Cell membrane</location>
    </subcellularLocation>
</comment>